<evidence type="ECO:0000259" key="7">
    <source>
        <dbReference type="PROSITE" id="PS00623"/>
    </source>
</evidence>
<dbReference type="AlphaFoldDB" id="A0A378ZR16"/>
<dbReference type="Pfam" id="PF00732">
    <property type="entry name" value="GMC_oxred_N"/>
    <property type="match status" value="1"/>
</dbReference>
<dbReference type="InterPro" id="IPR019546">
    <property type="entry name" value="TAT_signal_bac_arc"/>
</dbReference>
<dbReference type="EMBL" id="UGSK01000001">
    <property type="protein sequence ID" value="SUA99230.1"/>
    <property type="molecule type" value="Genomic_DNA"/>
</dbReference>
<dbReference type="InterPro" id="IPR036188">
    <property type="entry name" value="FAD/NAD-bd_sf"/>
</dbReference>
<dbReference type="GO" id="GO:0008812">
    <property type="term" value="F:choline dehydrogenase activity"/>
    <property type="evidence" value="ECO:0007669"/>
    <property type="project" value="UniProtKB-EC"/>
</dbReference>
<dbReference type="Proteomes" id="UP000255000">
    <property type="component" value="Unassembled WGS sequence"/>
</dbReference>
<evidence type="ECO:0000259" key="8">
    <source>
        <dbReference type="PROSITE" id="PS00624"/>
    </source>
</evidence>
<dbReference type="Pfam" id="PF05199">
    <property type="entry name" value="GMC_oxred_C"/>
    <property type="match status" value="1"/>
</dbReference>
<accession>A0A378ZR16</accession>
<dbReference type="OrthoDB" id="9785276at2"/>
<dbReference type="Gene3D" id="3.30.560.10">
    <property type="entry name" value="Glucose Oxidase, domain 3"/>
    <property type="match status" value="1"/>
</dbReference>
<comment type="cofactor">
    <cofactor evidence="1 5">
        <name>FAD</name>
        <dbReference type="ChEBI" id="CHEBI:57692"/>
    </cofactor>
</comment>
<dbReference type="PROSITE" id="PS00623">
    <property type="entry name" value="GMC_OXRED_1"/>
    <property type="match status" value="1"/>
</dbReference>
<evidence type="ECO:0000313" key="10">
    <source>
        <dbReference type="Proteomes" id="UP000255000"/>
    </source>
</evidence>
<evidence type="ECO:0000256" key="6">
    <source>
        <dbReference type="RuleBase" id="RU003968"/>
    </source>
</evidence>
<feature type="binding site" evidence="5">
    <location>
        <position position="485"/>
    </location>
    <ligand>
        <name>substrate</name>
    </ligand>
</feature>
<gene>
    <name evidence="9" type="primary">betA_1</name>
    <name evidence="9" type="ORF">NCTC13350_00124</name>
</gene>
<evidence type="ECO:0000256" key="2">
    <source>
        <dbReference type="ARBA" id="ARBA00010790"/>
    </source>
</evidence>
<dbReference type="PANTHER" id="PTHR11552">
    <property type="entry name" value="GLUCOSE-METHANOL-CHOLINE GMC OXIDOREDUCTASE"/>
    <property type="match status" value="1"/>
</dbReference>
<dbReference type="RefSeq" id="WP_019963811.1">
    <property type="nucleotide sequence ID" value="NZ_UGSK01000001.1"/>
</dbReference>
<evidence type="ECO:0000256" key="1">
    <source>
        <dbReference type="ARBA" id="ARBA00001974"/>
    </source>
</evidence>
<dbReference type="InterPro" id="IPR006311">
    <property type="entry name" value="TAT_signal"/>
</dbReference>
<dbReference type="PANTHER" id="PTHR11552:SF147">
    <property type="entry name" value="CHOLINE DEHYDROGENASE, MITOCHONDRIAL"/>
    <property type="match status" value="1"/>
</dbReference>
<keyword evidence="3 6" id="KW-0285">Flavoprotein</keyword>
<reference evidence="9 10" key="1">
    <citation type="submission" date="2018-06" db="EMBL/GenBank/DDBJ databases">
        <authorList>
            <consortium name="Pathogen Informatics"/>
            <person name="Doyle S."/>
        </authorList>
    </citation>
    <scope>NUCLEOTIDE SEQUENCE [LARGE SCALE GENOMIC DNA]</scope>
    <source>
        <strain evidence="9 10">NCTC13350</strain>
    </source>
</reference>
<dbReference type="SUPFAM" id="SSF54373">
    <property type="entry name" value="FAD-linked reductases, C-terminal domain"/>
    <property type="match status" value="1"/>
</dbReference>
<protein>
    <submittedName>
        <fullName evidence="9">Choline dehydrogenase</fullName>
        <ecNumber evidence="9">1.1.99.1</ecNumber>
    </submittedName>
</protein>
<dbReference type="InterPro" id="IPR000172">
    <property type="entry name" value="GMC_OxRdtase_N"/>
</dbReference>
<dbReference type="EC" id="1.1.99.1" evidence="9"/>
<proteinExistence type="inferred from homology"/>
<name>A0A378ZR16_9HYPH</name>
<dbReference type="GO" id="GO:0050660">
    <property type="term" value="F:flavin adenine dinucleotide binding"/>
    <property type="evidence" value="ECO:0007669"/>
    <property type="project" value="InterPro"/>
</dbReference>
<dbReference type="SUPFAM" id="SSF51905">
    <property type="entry name" value="FAD/NAD(P)-binding domain"/>
    <property type="match status" value="1"/>
</dbReference>
<feature type="domain" description="Glucose-methanol-choline oxidoreductase N-terminal" evidence="8">
    <location>
        <begin position="293"/>
        <end position="307"/>
    </location>
</feature>
<evidence type="ECO:0000256" key="3">
    <source>
        <dbReference type="ARBA" id="ARBA00022630"/>
    </source>
</evidence>
<dbReference type="InterPro" id="IPR007867">
    <property type="entry name" value="GMC_OxRtase_C"/>
</dbReference>
<dbReference type="NCBIfam" id="TIGR01409">
    <property type="entry name" value="TAT_signal_seq"/>
    <property type="match status" value="1"/>
</dbReference>
<feature type="binding site" evidence="5">
    <location>
        <position position="258"/>
    </location>
    <ligand>
        <name>FAD</name>
        <dbReference type="ChEBI" id="CHEBI:57692"/>
    </ligand>
</feature>
<comment type="similarity">
    <text evidence="2 6">Belongs to the GMC oxidoreductase family.</text>
</comment>
<evidence type="ECO:0000313" key="9">
    <source>
        <dbReference type="EMBL" id="SUA99230.1"/>
    </source>
</evidence>
<dbReference type="PIRSF" id="PIRSF000137">
    <property type="entry name" value="Alcohol_oxidase"/>
    <property type="match status" value="1"/>
</dbReference>
<keyword evidence="4 5" id="KW-0274">FAD</keyword>
<sequence length="549" mass="58962">MSTETGNGLTRRSFIGKVAVASGVLVLANGLPGASINTAEALDGSFDYIICGAGSAGCVLAARLSESGAKVLLIEAGGPDNSEAISTPVRLIELWRSEYDWAYRTVPQKHANGRRIDWPRGKTLGGSSSLNGMIYVRGAPTDYDRWASFGNEGWAWKDVLPYFLKSEDYDGEASAYHAKGGPLHVQSKITPHPVCKAMRDAAIEAGHADNPDCNGESQMGAGYCHLNIKDGKRQSTAVAFLRPALERPNLTLITNARVLKVEIENGRATGVTYMQDSQTHTVKAAKEVVLTGGAIESPRMLMLSGIGPQAHLEEMGIEVKLDLPGVGENLHDHTLLPVIWEASQPVPPPQDPGMTVLHVQLFAKTRPDLPEPDLQPLGFHVPTYVEGQDASVSNAFTFNAGGVRPVSRGTLRLSSADPDAELLLDPNLLSAQEDVDALVHCIRLLREVAEQPSMKAWVKREIYPGPEAQSDEALADYARSALVTYHHQCGTCKMGEDELSVVDAQLRVRGIDGLRIADASIMPDVPTGNTNAPVIMIAEKAADMIKADA</sequence>
<evidence type="ECO:0000256" key="4">
    <source>
        <dbReference type="ARBA" id="ARBA00022827"/>
    </source>
</evidence>
<keyword evidence="9" id="KW-0560">Oxidoreductase</keyword>
<dbReference type="PROSITE" id="PS00624">
    <property type="entry name" value="GMC_OXRED_2"/>
    <property type="match status" value="1"/>
</dbReference>
<feature type="domain" description="Glucose-methanol-choline oxidoreductase N-terminal" evidence="7">
    <location>
        <begin position="121"/>
        <end position="144"/>
    </location>
</feature>
<evidence type="ECO:0000256" key="5">
    <source>
        <dbReference type="PIRSR" id="PIRSR000137-2"/>
    </source>
</evidence>
<dbReference type="InterPro" id="IPR012132">
    <property type="entry name" value="GMC_OxRdtase"/>
</dbReference>
<dbReference type="PROSITE" id="PS51318">
    <property type="entry name" value="TAT"/>
    <property type="match status" value="1"/>
</dbReference>
<dbReference type="Gene3D" id="3.50.50.60">
    <property type="entry name" value="FAD/NAD(P)-binding domain"/>
    <property type="match status" value="1"/>
</dbReference>
<organism evidence="9 10">
    <name type="scientific">Pannonibacter phragmitetus</name>
    <dbReference type="NCBI Taxonomy" id="121719"/>
    <lineage>
        <taxon>Bacteria</taxon>
        <taxon>Pseudomonadati</taxon>
        <taxon>Pseudomonadota</taxon>
        <taxon>Alphaproteobacteria</taxon>
        <taxon>Hyphomicrobiales</taxon>
        <taxon>Stappiaceae</taxon>
        <taxon>Pannonibacter</taxon>
    </lineage>
</organism>